<gene>
    <name evidence="2" type="ORF">L485_09325</name>
</gene>
<dbReference type="InterPro" id="IPR010836">
    <property type="entry name" value="SapC"/>
</dbReference>
<dbReference type="OrthoDB" id="9806524at2"/>
<dbReference type="RefSeq" id="WP_021244781.1">
    <property type="nucleotide sequence ID" value="NZ_ATIB01000050.1"/>
</dbReference>
<evidence type="ECO:0000256" key="1">
    <source>
        <dbReference type="SAM" id="MobiDB-lite"/>
    </source>
</evidence>
<feature type="region of interest" description="Disordered" evidence="1">
    <location>
        <begin position="1"/>
        <end position="23"/>
    </location>
</feature>
<dbReference type="Pfam" id="PF07277">
    <property type="entry name" value="SapC"/>
    <property type="match status" value="1"/>
</dbReference>
<dbReference type="EMBL" id="ATIB01000050">
    <property type="protein sequence ID" value="EQB02205.1"/>
    <property type="molecule type" value="Genomic_DNA"/>
</dbReference>
<name>T0HS98_9SPHN</name>
<dbReference type="Proteomes" id="UP000015524">
    <property type="component" value="Unassembled WGS sequence"/>
</dbReference>
<accession>T0HS98</accession>
<protein>
    <recommendedName>
        <fullName evidence="4">Peptidase</fullName>
    </recommendedName>
</protein>
<evidence type="ECO:0000313" key="2">
    <source>
        <dbReference type="EMBL" id="EQB02205.1"/>
    </source>
</evidence>
<dbReference type="eggNOG" id="COG1262">
    <property type="taxonomic scope" value="Bacteria"/>
</dbReference>
<organism evidence="2 3">
    <name type="scientific">Sphingobium baderi LL03</name>
    <dbReference type="NCBI Taxonomy" id="1114964"/>
    <lineage>
        <taxon>Bacteria</taxon>
        <taxon>Pseudomonadati</taxon>
        <taxon>Pseudomonadota</taxon>
        <taxon>Alphaproteobacteria</taxon>
        <taxon>Sphingomonadales</taxon>
        <taxon>Sphingomonadaceae</taxon>
        <taxon>Sphingobium</taxon>
    </lineage>
</organism>
<dbReference type="PATRIC" id="fig|1114964.3.peg.1825"/>
<sequence>MSETKPKAKKGSASTTGAKVRGSLPLYHDPRAVHSVTHRDVAVHVGPSDFSFARKAPMVQIAVDEFERAALDYPIVFFGEDHQPYVVTGLDAERNLFVAEGDYRPDAYVPAYLRRYPFVFARDDDSDALILCLDHGSNRVAKVGDEGAVALFDGDEPTVLTRQALEFCEHYEAAQARTRTLVRLLLELELFEAKQARYTPPGEATANLLLEYRTIDRARLDALAQDDFLRLRETGALPSIFAQIASQANWDILAVSRRGVEDQIVKAA</sequence>
<proteinExistence type="predicted"/>
<comment type="caution">
    <text evidence="2">The sequence shown here is derived from an EMBL/GenBank/DDBJ whole genome shotgun (WGS) entry which is preliminary data.</text>
</comment>
<dbReference type="AlphaFoldDB" id="T0HS98"/>
<evidence type="ECO:0000313" key="3">
    <source>
        <dbReference type="Proteomes" id="UP000015524"/>
    </source>
</evidence>
<evidence type="ECO:0008006" key="4">
    <source>
        <dbReference type="Google" id="ProtNLM"/>
    </source>
</evidence>
<reference evidence="2 3" key="1">
    <citation type="journal article" date="2013" name="Genome Announc.">
        <title>Draft Genome Sequence of a Hexachlorocyclohexane-Degrading Bacterium, Sphingobium baderi Strain LL03T.</title>
        <authorList>
            <person name="Kaur J."/>
            <person name="Verma H."/>
            <person name="Tripathi C."/>
            <person name="Khurana J.P."/>
            <person name="Lal R."/>
        </authorList>
    </citation>
    <scope>NUCLEOTIDE SEQUENCE [LARGE SCALE GENOMIC DNA]</scope>
    <source>
        <strain evidence="2 3">LL03</strain>
    </source>
</reference>
<keyword evidence="3" id="KW-1185">Reference proteome</keyword>